<dbReference type="Gene3D" id="3.40.30.10">
    <property type="entry name" value="Glutaredoxin"/>
    <property type="match status" value="1"/>
</dbReference>
<dbReference type="GeneID" id="109588090"/>
<keyword evidence="5" id="KW-0732">Signal</keyword>
<organism evidence="9 10">
    <name type="scientific">Amphimedon queenslandica</name>
    <name type="common">Sponge</name>
    <dbReference type="NCBI Taxonomy" id="400682"/>
    <lineage>
        <taxon>Eukaryota</taxon>
        <taxon>Metazoa</taxon>
        <taxon>Porifera</taxon>
        <taxon>Demospongiae</taxon>
        <taxon>Heteroscleromorpha</taxon>
        <taxon>Haplosclerida</taxon>
        <taxon>Niphatidae</taxon>
        <taxon>Amphimedon</taxon>
    </lineage>
</organism>
<dbReference type="PANTHER" id="PTHR12692">
    <property type="entry name" value="DOLICHYL-DIPHOSPHOOLIGOSACCHARIDE--PROTEIN GLYCOSYLTRANSFERASE-RELATED"/>
    <property type="match status" value="1"/>
</dbReference>
<keyword evidence="6" id="KW-0256">Endoplasmic reticulum</keyword>
<keyword evidence="10" id="KW-1185">Reference proteome</keyword>
<dbReference type="PANTHER" id="PTHR12692:SF0">
    <property type="entry name" value="GH11935P"/>
    <property type="match status" value="1"/>
</dbReference>
<name>A0AAN0JS47_AMPQE</name>
<evidence type="ECO:0000313" key="9">
    <source>
        <dbReference type="EnsemblMetazoa" id="XP_019859839.1"/>
    </source>
</evidence>
<sequence>MALHSVGQVSKNSKLESRVQQLMDWSSRRSIITLSSQKFNTLVKSRPRNYSIIAMLTALKPQRQRTVCKQAYEEYEILANSWRYSQQYSSQLFFVMTDIDEDEMDVFQQLHLTTCNRF</sequence>
<comment type="similarity">
    <text evidence="3">Belongs to the OST3/OST6 family.</text>
</comment>
<protein>
    <submittedName>
        <fullName evidence="9">Uncharacterized protein</fullName>
    </submittedName>
</protein>
<keyword evidence="7" id="KW-1133">Transmembrane helix</keyword>
<evidence type="ECO:0000256" key="6">
    <source>
        <dbReference type="ARBA" id="ARBA00022824"/>
    </source>
</evidence>
<accession>A0AAN0JS47</accession>
<dbReference type="Proteomes" id="UP000007879">
    <property type="component" value="Unassembled WGS sequence"/>
</dbReference>
<reference evidence="9" key="2">
    <citation type="submission" date="2024-06" db="UniProtKB">
        <authorList>
            <consortium name="EnsemblMetazoa"/>
        </authorList>
    </citation>
    <scope>IDENTIFICATION</scope>
</reference>
<dbReference type="EnsemblMetazoa" id="XM_020004280.1">
    <property type="protein sequence ID" value="XP_019859839.1"/>
    <property type="gene ID" value="LOC109588090"/>
</dbReference>
<dbReference type="InterPro" id="IPR021149">
    <property type="entry name" value="OligosaccharylTrfase_OST3/OST6"/>
</dbReference>
<evidence type="ECO:0000256" key="8">
    <source>
        <dbReference type="ARBA" id="ARBA00023136"/>
    </source>
</evidence>
<evidence type="ECO:0000313" key="10">
    <source>
        <dbReference type="Proteomes" id="UP000007879"/>
    </source>
</evidence>
<dbReference type="GO" id="GO:0018279">
    <property type="term" value="P:protein N-linked glycosylation via asparagine"/>
    <property type="evidence" value="ECO:0007669"/>
    <property type="project" value="TreeGrafter"/>
</dbReference>
<evidence type="ECO:0000256" key="5">
    <source>
        <dbReference type="ARBA" id="ARBA00022729"/>
    </source>
</evidence>
<keyword evidence="4" id="KW-0812">Transmembrane</keyword>
<dbReference type="GO" id="GO:0008250">
    <property type="term" value="C:oligosaccharyltransferase complex"/>
    <property type="evidence" value="ECO:0007669"/>
    <property type="project" value="TreeGrafter"/>
</dbReference>
<reference evidence="10" key="1">
    <citation type="journal article" date="2010" name="Nature">
        <title>The Amphimedon queenslandica genome and the evolution of animal complexity.</title>
        <authorList>
            <person name="Srivastava M."/>
            <person name="Simakov O."/>
            <person name="Chapman J."/>
            <person name="Fahey B."/>
            <person name="Gauthier M.E."/>
            <person name="Mitros T."/>
            <person name="Richards G.S."/>
            <person name="Conaco C."/>
            <person name="Dacre M."/>
            <person name="Hellsten U."/>
            <person name="Larroux C."/>
            <person name="Putnam N.H."/>
            <person name="Stanke M."/>
            <person name="Adamska M."/>
            <person name="Darling A."/>
            <person name="Degnan S.M."/>
            <person name="Oakley T.H."/>
            <person name="Plachetzki D.C."/>
            <person name="Zhai Y."/>
            <person name="Adamski M."/>
            <person name="Calcino A."/>
            <person name="Cummins S.F."/>
            <person name="Goodstein D.M."/>
            <person name="Harris C."/>
            <person name="Jackson D.J."/>
            <person name="Leys S.P."/>
            <person name="Shu S."/>
            <person name="Woodcroft B.J."/>
            <person name="Vervoort M."/>
            <person name="Kosik K.S."/>
            <person name="Manning G."/>
            <person name="Degnan B.M."/>
            <person name="Rokhsar D.S."/>
        </authorList>
    </citation>
    <scope>NUCLEOTIDE SEQUENCE [LARGE SCALE GENOMIC DNA]</scope>
</reference>
<keyword evidence="8" id="KW-0472">Membrane</keyword>
<comment type="function">
    <text evidence="1">Subunit of the oligosaccharyl transferase (OST) complex that catalyzes the initial transfer of a defined glycan (Glc(3)Man(9)GlcNAc(2) in eukaryotes) from the lipid carrier dolichol-pyrophosphate to an asparagine residue within an Asn-X-Ser/Thr consensus motif in nascent polypeptide chains, the first step in protein N-glycosylation. N-glycosylation occurs cotranslationally and the complex associates with the Sec61 complex at the channel-forming translocon complex that mediates protein translocation across the endoplasmic reticulum (ER). All subunits are required for a maximal enzyme activity.</text>
</comment>
<dbReference type="Pfam" id="PF04756">
    <property type="entry name" value="OST3_OST6"/>
    <property type="match status" value="1"/>
</dbReference>
<evidence type="ECO:0000256" key="7">
    <source>
        <dbReference type="ARBA" id="ARBA00022989"/>
    </source>
</evidence>
<proteinExistence type="inferred from homology"/>
<dbReference type="KEGG" id="aqu:109588090"/>
<evidence type="ECO:0000256" key="3">
    <source>
        <dbReference type="ARBA" id="ARBA00009561"/>
    </source>
</evidence>
<evidence type="ECO:0000256" key="4">
    <source>
        <dbReference type="ARBA" id="ARBA00022692"/>
    </source>
</evidence>
<evidence type="ECO:0000256" key="2">
    <source>
        <dbReference type="ARBA" id="ARBA00004477"/>
    </source>
</evidence>
<evidence type="ECO:0000256" key="1">
    <source>
        <dbReference type="ARBA" id="ARBA00002791"/>
    </source>
</evidence>
<comment type="subcellular location">
    <subcellularLocation>
        <location evidence="2">Endoplasmic reticulum membrane</location>
        <topology evidence="2">Multi-pass membrane protein</topology>
    </subcellularLocation>
</comment>
<dbReference type="RefSeq" id="XP_019859839.1">
    <property type="nucleotide sequence ID" value="XM_020004280.1"/>
</dbReference>
<dbReference type="AlphaFoldDB" id="A0AAN0JS47"/>